<gene>
    <name evidence="1" type="ORF">GCM10008090_07850</name>
</gene>
<evidence type="ECO:0008006" key="3">
    <source>
        <dbReference type="Google" id="ProtNLM"/>
    </source>
</evidence>
<proteinExistence type="predicted"/>
<dbReference type="Proteomes" id="UP000614811">
    <property type="component" value="Unassembled WGS sequence"/>
</dbReference>
<evidence type="ECO:0000313" key="2">
    <source>
        <dbReference type="Proteomes" id="UP000614811"/>
    </source>
</evidence>
<dbReference type="SUPFAM" id="SSF50156">
    <property type="entry name" value="PDZ domain-like"/>
    <property type="match status" value="1"/>
</dbReference>
<comment type="caution">
    <text evidence="1">The sequence shown here is derived from an EMBL/GenBank/DDBJ whole genome shotgun (WGS) entry which is preliminary data.</text>
</comment>
<evidence type="ECO:0000313" key="1">
    <source>
        <dbReference type="EMBL" id="GHA01171.1"/>
    </source>
</evidence>
<dbReference type="RefSeq" id="WP_189398687.1">
    <property type="nucleotide sequence ID" value="NZ_BMXA01000001.1"/>
</dbReference>
<dbReference type="Gene3D" id="2.30.42.10">
    <property type="match status" value="1"/>
</dbReference>
<dbReference type="InterPro" id="IPR036034">
    <property type="entry name" value="PDZ_sf"/>
</dbReference>
<reference evidence="1" key="2">
    <citation type="submission" date="2020-09" db="EMBL/GenBank/DDBJ databases">
        <authorList>
            <person name="Sun Q."/>
            <person name="Kim S."/>
        </authorList>
    </citation>
    <scope>NUCLEOTIDE SEQUENCE</scope>
    <source>
        <strain evidence="1">KCTC 12711</strain>
    </source>
</reference>
<accession>A0A918RL14</accession>
<organism evidence="1 2">
    <name type="scientific">Arenicella chitinivorans</name>
    <dbReference type="NCBI Taxonomy" id="1329800"/>
    <lineage>
        <taxon>Bacteria</taxon>
        <taxon>Pseudomonadati</taxon>
        <taxon>Pseudomonadota</taxon>
        <taxon>Gammaproteobacteria</taxon>
        <taxon>Arenicellales</taxon>
        <taxon>Arenicellaceae</taxon>
        <taxon>Arenicella</taxon>
    </lineage>
</organism>
<protein>
    <recommendedName>
        <fullName evidence="3">PDZ domain-containing protein</fullName>
    </recommendedName>
</protein>
<dbReference type="EMBL" id="BMXA01000001">
    <property type="protein sequence ID" value="GHA01171.1"/>
    <property type="molecule type" value="Genomic_DNA"/>
</dbReference>
<dbReference type="AlphaFoldDB" id="A0A918RL14"/>
<reference evidence="1" key="1">
    <citation type="journal article" date="2014" name="Int. J. Syst. Evol. Microbiol.">
        <title>Complete genome sequence of Corynebacterium casei LMG S-19264T (=DSM 44701T), isolated from a smear-ripened cheese.</title>
        <authorList>
            <consortium name="US DOE Joint Genome Institute (JGI-PGF)"/>
            <person name="Walter F."/>
            <person name="Albersmeier A."/>
            <person name="Kalinowski J."/>
            <person name="Ruckert C."/>
        </authorList>
    </citation>
    <scope>NUCLEOTIDE SEQUENCE</scope>
    <source>
        <strain evidence="1">KCTC 12711</strain>
    </source>
</reference>
<name>A0A918RL14_9GAMM</name>
<sequence>MSNQQAWFLDIQERPSPTDVPTQSVRITAVAPDSPAAALNLAPKDWFVRVNDTPAACADVPEILVSNEQVTYEFLRQSDNTRIIVLTAALPLGIRTELTSEDIVASYQSKSVSEFDGLRILWERQAYSQIRRICDAQQASNGTADEAACRDLLIAVCDLEEGVADSQKAYDTVVAFNKKHGDFLTTDVTGILDYYLAQKFRAEDDMHRYQSAMMRAMESPYNQASTRLKAEADANNVTYRTTSPHVGGTFGKVEGMELLVGDKTHTWNDATVTPYCLMLTFRGNKPYDNALKVYRSVYPFLQNTLRPMIVMTSERDRPTDHPEHFASEDALISEGVPFYVLYGYKTAWADLVLACAPEFIAVDNQTGKILWHADLNDDYAYWEMMALVGTPG</sequence>
<keyword evidence="2" id="KW-1185">Reference proteome</keyword>